<keyword evidence="2" id="KW-1185">Reference proteome</keyword>
<evidence type="ECO:0000313" key="2">
    <source>
        <dbReference type="Proteomes" id="UP000076502"/>
    </source>
</evidence>
<gene>
    <name evidence="1" type="ORF">WN55_10598</name>
</gene>
<accession>A0A154P442</accession>
<dbReference type="Proteomes" id="UP000076502">
    <property type="component" value="Unassembled WGS sequence"/>
</dbReference>
<sequence>MKRFRPRFSGWDNKVSRDGLVSQNKPLYVAHRTGNCHIWLRGYGLTHFAMFKTLKVIIENYPV</sequence>
<evidence type="ECO:0000313" key="1">
    <source>
        <dbReference type="EMBL" id="KZC06686.1"/>
    </source>
</evidence>
<reference evidence="1 2" key="1">
    <citation type="submission" date="2015-07" db="EMBL/GenBank/DDBJ databases">
        <title>The genome of Dufourea novaeangliae.</title>
        <authorList>
            <person name="Pan H."/>
            <person name="Kapheim K."/>
        </authorList>
    </citation>
    <scope>NUCLEOTIDE SEQUENCE [LARGE SCALE GENOMIC DNA]</scope>
    <source>
        <strain evidence="1">0120121106</strain>
        <tissue evidence="1">Whole body</tissue>
    </source>
</reference>
<organism evidence="1 2">
    <name type="scientific">Dufourea novaeangliae</name>
    <name type="common">Sweat bee</name>
    <dbReference type="NCBI Taxonomy" id="178035"/>
    <lineage>
        <taxon>Eukaryota</taxon>
        <taxon>Metazoa</taxon>
        <taxon>Ecdysozoa</taxon>
        <taxon>Arthropoda</taxon>
        <taxon>Hexapoda</taxon>
        <taxon>Insecta</taxon>
        <taxon>Pterygota</taxon>
        <taxon>Neoptera</taxon>
        <taxon>Endopterygota</taxon>
        <taxon>Hymenoptera</taxon>
        <taxon>Apocrita</taxon>
        <taxon>Aculeata</taxon>
        <taxon>Apoidea</taxon>
        <taxon>Anthophila</taxon>
        <taxon>Halictidae</taxon>
        <taxon>Rophitinae</taxon>
        <taxon>Dufourea</taxon>
    </lineage>
</organism>
<name>A0A154P442_DUFNO</name>
<dbReference type="AlphaFoldDB" id="A0A154P442"/>
<dbReference type="EMBL" id="KQ434809">
    <property type="protein sequence ID" value="KZC06686.1"/>
    <property type="molecule type" value="Genomic_DNA"/>
</dbReference>
<protein>
    <submittedName>
        <fullName evidence="1">Uncharacterized protein</fullName>
    </submittedName>
</protein>
<proteinExistence type="predicted"/>